<organism evidence="3 4">
    <name type="scientific">Arenimonas malthae CC-JY-1</name>
    <dbReference type="NCBI Taxonomy" id="1384054"/>
    <lineage>
        <taxon>Bacteria</taxon>
        <taxon>Pseudomonadati</taxon>
        <taxon>Pseudomonadota</taxon>
        <taxon>Gammaproteobacteria</taxon>
        <taxon>Lysobacterales</taxon>
        <taxon>Lysobacteraceae</taxon>
        <taxon>Arenimonas</taxon>
    </lineage>
</organism>
<evidence type="ECO:0008006" key="5">
    <source>
        <dbReference type="Google" id="ProtNLM"/>
    </source>
</evidence>
<dbReference type="RefSeq" id="WP_043804104.1">
    <property type="nucleotide sequence ID" value="NZ_AVCH01000179.1"/>
</dbReference>
<proteinExistence type="predicted"/>
<dbReference type="AlphaFoldDB" id="A0A091B442"/>
<keyword evidence="4" id="KW-1185">Reference proteome</keyword>
<sequence>MKPHRFLIAPVLALGLLATGAALAQAGTGNLYRVTSKMEVDGMPIQMPSQSVEVCGPKNQASEKMIPADENCTVTDFRVVGNKSTYSMTCRGENPMTASGEFEQLGPDAYRGKMRMRTEGEDAMTMNMAFEGKKIRDCDYATESPEAQGRAMLAKTCGEMLRTPDPMIYQNFTGPDAMCASDKGKYCSAMLAQSLNPKYIRTGDINRANMPAGTTSFWDAFAACGTSRQAAIAKACPMAEKAKDYAFLTDYCPELVAKACAAADPLKDGDFLVQSCPVQAQAAAAKHCAGRDFTALRSSPYGGFCSRYAAGALQERNQGAPGNGPAGEPAREQPKPEEEKKPSWRDRLKSARDLIGG</sequence>
<reference evidence="3 4" key="1">
    <citation type="submission" date="2013-09" db="EMBL/GenBank/DDBJ databases">
        <title>Genome sequencing of Arenimonas malthae.</title>
        <authorList>
            <person name="Chen F."/>
            <person name="Wang G."/>
        </authorList>
    </citation>
    <scope>NUCLEOTIDE SEQUENCE [LARGE SCALE GENOMIC DNA]</scope>
    <source>
        <strain evidence="3 4">CC-JY-1</strain>
    </source>
</reference>
<feature type="compositionally biased region" description="Basic and acidic residues" evidence="1">
    <location>
        <begin position="329"/>
        <end position="357"/>
    </location>
</feature>
<feature type="signal peptide" evidence="2">
    <location>
        <begin position="1"/>
        <end position="24"/>
    </location>
</feature>
<keyword evidence="2" id="KW-0732">Signal</keyword>
<dbReference type="Pfam" id="PF12276">
    <property type="entry name" value="DUF3617"/>
    <property type="match status" value="1"/>
</dbReference>
<evidence type="ECO:0000256" key="1">
    <source>
        <dbReference type="SAM" id="MobiDB-lite"/>
    </source>
</evidence>
<dbReference type="eggNOG" id="ENOG50311M0">
    <property type="taxonomic scope" value="Bacteria"/>
</dbReference>
<dbReference type="STRING" id="1384054.N790_09615"/>
<protein>
    <recommendedName>
        <fullName evidence="5">DUF3617 family protein</fullName>
    </recommendedName>
</protein>
<name>A0A091B442_9GAMM</name>
<dbReference type="PATRIC" id="fig|1384054.3.peg.2033"/>
<comment type="caution">
    <text evidence="3">The sequence shown here is derived from an EMBL/GenBank/DDBJ whole genome shotgun (WGS) entry which is preliminary data.</text>
</comment>
<dbReference type="InterPro" id="IPR022061">
    <property type="entry name" value="DUF3617"/>
</dbReference>
<feature type="region of interest" description="Disordered" evidence="1">
    <location>
        <begin position="315"/>
        <end position="357"/>
    </location>
</feature>
<evidence type="ECO:0000313" key="4">
    <source>
        <dbReference type="Proteomes" id="UP000029392"/>
    </source>
</evidence>
<gene>
    <name evidence="3" type="ORF">N790_09615</name>
</gene>
<dbReference type="Proteomes" id="UP000029392">
    <property type="component" value="Unassembled WGS sequence"/>
</dbReference>
<dbReference type="EMBL" id="AVCH01000179">
    <property type="protein sequence ID" value="KFN45639.1"/>
    <property type="molecule type" value="Genomic_DNA"/>
</dbReference>
<evidence type="ECO:0000256" key="2">
    <source>
        <dbReference type="SAM" id="SignalP"/>
    </source>
</evidence>
<evidence type="ECO:0000313" key="3">
    <source>
        <dbReference type="EMBL" id="KFN45639.1"/>
    </source>
</evidence>
<accession>A0A091B442</accession>
<feature type="chain" id="PRO_5001869361" description="DUF3617 family protein" evidence="2">
    <location>
        <begin position="25"/>
        <end position="357"/>
    </location>
</feature>